<evidence type="ECO:0000256" key="2">
    <source>
        <dbReference type="ARBA" id="ARBA00023125"/>
    </source>
</evidence>
<dbReference type="PROSITE" id="PS50977">
    <property type="entry name" value="HTH_TETR_2"/>
    <property type="match status" value="1"/>
</dbReference>
<accession>A0A8J7KHZ3</accession>
<evidence type="ECO:0000313" key="8">
    <source>
        <dbReference type="Proteomes" id="UP000622552"/>
    </source>
</evidence>
<evidence type="ECO:0000256" key="4">
    <source>
        <dbReference type="PROSITE-ProRule" id="PRU00335"/>
    </source>
</evidence>
<dbReference type="InterPro" id="IPR050109">
    <property type="entry name" value="HTH-type_TetR-like_transc_reg"/>
</dbReference>
<proteinExistence type="predicted"/>
<dbReference type="GO" id="GO:0003700">
    <property type="term" value="F:DNA-binding transcription factor activity"/>
    <property type="evidence" value="ECO:0007669"/>
    <property type="project" value="TreeGrafter"/>
</dbReference>
<dbReference type="PANTHER" id="PTHR30055:SF234">
    <property type="entry name" value="HTH-TYPE TRANSCRIPTIONAL REGULATOR BETI"/>
    <property type="match status" value="1"/>
</dbReference>
<protein>
    <submittedName>
        <fullName evidence="7">AcrR family transcriptional regulator</fullName>
    </submittedName>
</protein>
<evidence type="ECO:0000313" key="7">
    <source>
        <dbReference type="EMBL" id="MBG6135679.1"/>
    </source>
</evidence>
<feature type="signal peptide" evidence="5">
    <location>
        <begin position="1"/>
        <end position="28"/>
    </location>
</feature>
<dbReference type="EMBL" id="JADOUF010000001">
    <property type="protein sequence ID" value="MBG6135679.1"/>
    <property type="molecule type" value="Genomic_DNA"/>
</dbReference>
<dbReference type="Pfam" id="PF00440">
    <property type="entry name" value="TetR_N"/>
    <property type="match status" value="1"/>
</dbReference>
<sequence>MTVQIRSRLSLLDVAAAVLVADPAAALADVAEAIGISRTTLHKHYSTRDALLTAVGHRAIDLWEQAVAAVDTDSADGGLRALTDAMVPIGPQLAFLWRTPAFDHSCEIGTRWEAAEARGHAVLLAARDRGVLAADLPDWWIQQTFYSLVYVAAESVRTGHLAPRDATDRVLATLLHGIGARS</sequence>
<evidence type="ECO:0000259" key="6">
    <source>
        <dbReference type="PROSITE" id="PS50977"/>
    </source>
</evidence>
<feature type="DNA-binding region" description="H-T-H motif" evidence="4">
    <location>
        <begin position="26"/>
        <end position="45"/>
    </location>
</feature>
<keyword evidence="8" id="KW-1185">Reference proteome</keyword>
<dbReference type="Proteomes" id="UP000622552">
    <property type="component" value="Unassembled WGS sequence"/>
</dbReference>
<dbReference type="RefSeq" id="WP_197002757.1">
    <property type="nucleotide sequence ID" value="NZ_BONS01000002.1"/>
</dbReference>
<dbReference type="AlphaFoldDB" id="A0A8J7KHZ3"/>
<name>A0A8J7KHZ3_9ACTN</name>
<keyword evidence="5" id="KW-0732">Signal</keyword>
<evidence type="ECO:0000256" key="1">
    <source>
        <dbReference type="ARBA" id="ARBA00023015"/>
    </source>
</evidence>
<gene>
    <name evidence="7" type="ORF">IW245_001873</name>
</gene>
<keyword evidence="2 4" id="KW-0238">DNA-binding</keyword>
<dbReference type="GO" id="GO:0000976">
    <property type="term" value="F:transcription cis-regulatory region binding"/>
    <property type="evidence" value="ECO:0007669"/>
    <property type="project" value="TreeGrafter"/>
</dbReference>
<dbReference type="InterPro" id="IPR009057">
    <property type="entry name" value="Homeodomain-like_sf"/>
</dbReference>
<dbReference type="Gene3D" id="1.10.357.10">
    <property type="entry name" value="Tetracycline Repressor, domain 2"/>
    <property type="match status" value="1"/>
</dbReference>
<evidence type="ECO:0000256" key="5">
    <source>
        <dbReference type="SAM" id="SignalP"/>
    </source>
</evidence>
<feature type="domain" description="HTH tetR-type" evidence="6">
    <location>
        <begin position="5"/>
        <end position="63"/>
    </location>
</feature>
<dbReference type="SUPFAM" id="SSF46689">
    <property type="entry name" value="Homeodomain-like"/>
    <property type="match status" value="1"/>
</dbReference>
<organism evidence="7 8">
    <name type="scientific">Longispora fulva</name>
    <dbReference type="NCBI Taxonomy" id="619741"/>
    <lineage>
        <taxon>Bacteria</taxon>
        <taxon>Bacillati</taxon>
        <taxon>Actinomycetota</taxon>
        <taxon>Actinomycetes</taxon>
        <taxon>Micromonosporales</taxon>
        <taxon>Micromonosporaceae</taxon>
        <taxon>Longispora</taxon>
    </lineage>
</organism>
<dbReference type="PANTHER" id="PTHR30055">
    <property type="entry name" value="HTH-TYPE TRANSCRIPTIONAL REGULATOR RUTR"/>
    <property type="match status" value="1"/>
</dbReference>
<feature type="chain" id="PRO_5039145951" evidence="5">
    <location>
        <begin position="29"/>
        <end position="182"/>
    </location>
</feature>
<comment type="caution">
    <text evidence="7">The sequence shown here is derived from an EMBL/GenBank/DDBJ whole genome shotgun (WGS) entry which is preliminary data.</text>
</comment>
<dbReference type="InterPro" id="IPR001647">
    <property type="entry name" value="HTH_TetR"/>
</dbReference>
<evidence type="ECO:0000256" key="3">
    <source>
        <dbReference type="ARBA" id="ARBA00023163"/>
    </source>
</evidence>
<keyword evidence="3" id="KW-0804">Transcription</keyword>
<keyword evidence="1" id="KW-0805">Transcription regulation</keyword>
<reference evidence="7" key="1">
    <citation type="submission" date="2020-11" db="EMBL/GenBank/DDBJ databases">
        <title>Sequencing the genomes of 1000 actinobacteria strains.</title>
        <authorList>
            <person name="Klenk H.-P."/>
        </authorList>
    </citation>
    <scope>NUCLEOTIDE SEQUENCE</scope>
    <source>
        <strain evidence="7">DSM 45356</strain>
    </source>
</reference>